<dbReference type="InterPro" id="IPR036584">
    <property type="entry name" value="FliS_sf"/>
</dbReference>
<gene>
    <name evidence="7" type="ORF">METZ01_LOCUS272715</name>
</gene>
<sequence>MQNSNDPSQLYSTVQTETSTDLTLVLMAYDGIVRNLQNVLDESDEIGPEERIEWINNELINAQQIVDVLIDGLNFDEGEVSLKLESFYQFIRTQLIHASVNQDMEKVKDVLQLIEKVKAFWELPRTESAGSDPVEPESSPSVDSLR</sequence>
<name>A0A382KAV5_9ZZZZ</name>
<reference evidence="7" key="1">
    <citation type="submission" date="2018-05" db="EMBL/GenBank/DDBJ databases">
        <authorList>
            <person name="Lanie J.A."/>
            <person name="Ng W.-L."/>
            <person name="Kazmierczak K.M."/>
            <person name="Andrzejewski T.M."/>
            <person name="Davidsen T.M."/>
            <person name="Wayne K.J."/>
            <person name="Tettelin H."/>
            <person name="Glass J.I."/>
            <person name="Rusch D."/>
            <person name="Podicherti R."/>
            <person name="Tsui H.-C.T."/>
            <person name="Winkler M.E."/>
        </authorList>
    </citation>
    <scope>NUCLEOTIDE SEQUENCE</scope>
</reference>
<dbReference type="Gene3D" id="1.20.120.340">
    <property type="entry name" value="Flagellar protein FliS"/>
    <property type="match status" value="1"/>
</dbReference>
<dbReference type="GO" id="GO:0071973">
    <property type="term" value="P:bacterial-type flagellum-dependent cell motility"/>
    <property type="evidence" value="ECO:0007669"/>
    <property type="project" value="TreeGrafter"/>
</dbReference>
<dbReference type="Pfam" id="PF02561">
    <property type="entry name" value="FliS"/>
    <property type="match status" value="1"/>
</dbReference>
<dbReference type="EMBL" id="UINC01078616">
    <property type="protein sequence ID" value="SVC19861.1"/>
    <property type="molecule type" value="Genomic_DNA"/>
</dbReference>
<organism evidence="7">
    <name type="scientific">marine metagenome</name>
    <dbReference type="NCBI Taxonomy" id="408172"/>
    <lineage>
        <taxon>unclassified sequences</taxon>
        <taxon>metagenomes</taxon>
        <taxon>ecological metagenomes</taxon>
    </lineage>
</organism>
<evidence type="ECO:0000256" key="2">
    <source>
        <dbReference type="ARBA" id="ARBA00008787"/>
    </source>
</evidence>
<evidence type="ECO:0000256" key="6">
    <source>
        <dbReference type="SAM" id="MobiDB-lite"/>
    </source>
</evidence>
<evidence type="ECO:0000256" key="5">
    <source>
        <dbReference type="ARBA" id="ARBA00023186"/>
    </source>
</evidence>
<comment type="similarity">
    <text evidence="2">Belongs to the FliS family.</text>
</comment>
<dbReference type="PANTHER" id="PTHR34773">
    <property type="entry name" value="FLAGELLAR SECRETION CHAPERONE FLIS"/>
    <property type="match status" value="1"/>
</dbReference>
<keyword evidence="4" id="KW-1005">Bacterial flagellum biogenesis</keyword>
<evidence type="ECO:0000256" key="4">
    <source>
        <dbReference type="ARBA" id="ARBA00022795"/>
    </source>
</evidence>
<dbReference type="PANTHER" id="PTHR34773:SF1">
    <property type="entry name" value="FLAGELLAR SECRETION CHAPERONE FLIS"/>
    <property type="match status" value="1"/>
</dbReference>
<dbReference type="GO" id="GO:0044780">
    <property type="term" value="P:bacterial-type flagellum assembly"/>
    <property type="evidence" value="ECO:0007669"/>
    <property type="project" value="InterPro"/>
</dbReference>
<keyword evidence="5" id="KW-0143">Chaperone</keyword>
<dbReference type="AlphaFoldDB" id="A0A382KAV5"/>
<protein>
    <recommendedName>
        <fullName evidence="8">Flagellar secretion chaperone FliS</fullName>
    </recommendedName>
</protein>
<evidence type="ECO:0000256" key="1">
    <source>
        <dbReference type="ARBA" id="ARBA00004514"/>
    </source>
</evidence>
<dbReference type="CDD" id="cd16098">
    <property type="entry name" value="FliS"/>
    <property type="match status" value="1"/>
</dbReference>
<accession>A0A382KAV5</accession>
<dbReference type="SUPFAM" id="SSF101116">
    <property type="entry name" value="Flagellar export chaperone FliS"/>
    <property type="match status" value="1"/>
</dbReference>
<evidence type="ECO:0008006" key="8">
    <source>
        <dbReference type="Google" id="ProtNLM"/>
    </source>
</evidence>
<proteinExistence type="inferred from homology"/>
<dbReference type="GO" id="GO:0005829">
    <property type="term" value="C:cytosol"/>
    <property type="evidence" value="ECO:0007669"/>
    <property type="project" value="UniProtKB-SubCell"/>
</dbReference>
<keyword evidence="3" id="KW-0963">Cytoplasm</keyword>
<dbReference type="InterPro" id="IPR003713">
    <property type="entry name" value="FliS"/>
</dbReference>
<comment type="subcellular location">
    <subcellularLocation>
        <location evidence="1">Cytoplasm</location>
        <location evidence="1">Cytosol</location>
    </subcellularLocation>
</comment>
<evidence type="ECO:0000256" key="3">
    <source>
        <dbReference type="ARBA" id="ARBA00022490"/>
    </source>
</evidence>
<feature type="compositionally biased region" description="Low complexity" evidence="6">
    <location>
        <begin position="131"/>
        <end position="146"/>
    </location>
</feature>
<evidence type="ECO:0000313" key="7">
    <source>
        <dbReference type="EMBL" id="SVC19861.1"/>
    </source>
</evidence>
<feature type="region of interest" description="Disordered" evidence="6">
    <location>
        <begin position="126"/>
        <end position="146"/>
    </location>
</feature>